<keyword evidence="10" id="KW-1133">Transmembrane helix</keyword>
<proteinExistence type="inferred from homology"/>
<comment type="pathway">
    <text evidence="2">Protein modification; protein glycosylation.</text>
</comment>
<evidence type="ECO:0000256" key="11">
    <source>
        <dbReference type="ARBA" id="ARBA00023136"/>
    </source>
</evidence>
<comment type="caution">
    <text evidence="14">The sequence shown here is derived from an EMBL/GenBank/DDBJ whole genome shotgun (WGS) entry which is preliminary data.</text>
</comment>
<dbReference type="CDD" id="cd04188">
    <property type="entry name" value="DPG_synthase"/>
    <property type="match status" value="1"/>
</dbReference>
<dbReference type="InterPro" id="IPR035518">
    <property type="entry name" value="DPG_synthase"/>
</dbReference>
<dbReference type="SUPFAM" id="SSF53448">
    <property type="entry name" value="Nucleotide-diphospho-sugar transferases"/>
    <property type="match status" value="1"/>
</dbReference>
<evidence type="ECO:0000256" key="5">
    <source>
        <dbReference type="ARBA" id="ARBA00022676"/>
    </source>
</evidence>
<evidence type="ECO:0000256" key="8">
    <source>
        <dbReference type="ARBA" id="ARBA00022824"/>
    </source>
</evidence>
<organism evidence="14 15">
    <name type="scientific">Candidatus Thermofonsia Clade 1 bacterium</name>
    <dbReference type="NCBI Taxonomy" id="2364210"/>
    <lineage>
        <taxon>Bacteria</taxon>
        <taxon>Bacillati</taxon>
        <taxon>Chloroflexota</taxon>
        <taxon>Candidatus Thermofontia</taxon>
        <taxon>Candidatus Thermofonsia Clade 1</taxon>
    </lineage>
</organism>
<dbReference type="EC" id="2.4.1.117" evidence="4"/>
<dbReference type="GO" id="GO:0004581">
    <property type="term" value="F:dolichyl-phosphate beta-glucosyltransferase activity"/>
    <property type="evidence" value="ECO:0007669"/>
    <property type="project" value="UniProtKB-EC"/>
</dbReference>
<dbReference type="PANTHER" id="PTHR10859">
    <property type="entry name" value="GLYCOSYL TRANSFERASE"/>
    <property type="match status" value="1"/>
</dbReference>
<name>A0A2M8PGD4_9CHLR</name>
<dbReference type="EMBL" id="PGTM01000042">
    <property type="protein sequence ID" value="PJF36610.1"/>
    <property type="molecule type" value="Genomic_DNA"/>
</dbReference>
<gene>
    <name evidence="14" type="ORF">CUN49_04585</name>
</gene>
<sequence>MPSVSDQLSQLSAAADRPFLSIVIPALNEAQRLPESLAKIDAFLKQQPYSAEVIVVENGSTDDTVGVVQAFMRHHPYVRLFAGEPRGKGRAVRRGMLEARGAYRFLCDADLSMPIQEIKHFLPPVLEGYDVIIGSREAKGARRYNEPWHRHFMGRINNWIIKLFAVRGFEDTQCGFKAFTARAAEDLFGVSVINGIGFDVEILFIAQKRGYRIAEVPINWYFDPDSRMRLIKDSLGILREIFAIRRNWNKGLYAKRA</sequence>
<reference evidence="14 15" key="1">
    <citation type="submission" date="2017-11" db="EMBL/GenBank/DDBJ databases">
        <title>Evolution of Phototrophy in the Chloroflexi Phylum Driven by Horizontal Gene Transfer.</title>
        <authorList>
            <person name="Ward L.M."/>
            <person name="Hemp J."/>
            <person name="Shih P.M."/>
            <person name="Mcglynn S.E."/>
            <person name="Fischer W."/>
        </authorList>
    </citation>
    <scope>NUCLEOTIDE SEQUENCE [LARGE SCALE GENOMIC DNA]</scope>
    <source>
        <strain evidence="14">JP3_13</strain>
    </source>
</reference>
<protein>
    <recommendedName>
        <fullName evidence="4">dolichyl-phosphate beta-glucosyltransferase</fullName>
        <ecNumber evidence="4">2.4.1.117</ecNumber>
    </recommendedName>
</protein>
<dbReference type="Pfam" id="PF00535">
    <property type="entry name" value="Glycos_transf_2"/>
    <property type="match status" value="1"/>
</dbReference>
<dbReference type="AlphaFoldDB" id="A0A2M8PGD4"/>
<keyword evidence="8" id="KW-0256">Endoplasmic reticulum</keyword>
<evidence type="ECO:0000256" key="6">
    <source>
        <dbReference type="ARBA" id="ARBA00022679"/>
    </source>
</evidence>
<evidence type="ECO:0000256" key="9">
    <source>
        <dbReference type="ARBA" id="ARBA00022968"/>
    </source>
</evidence>
<dbReference type="PANTHER" id="PTHR10859:SF91">
    <property type="entry name" value="DOLICHYL-PHOSPHATE BETA-GLUCOSYLTRANSFERASE"/>
    <property type="match status" value="1"/>
</dbReference>
<dbReference type="GO" id="GO:0006487">
    <property type="term" value="P:protein N-linked glycosylation"/>
    <property type="evidence" value="ECO:0007669"/>
    <property type="project" value="TreeGrafter"/>
</dbReference>
<comment type="catalytic activity">
    <reaction evidence="12">
        <text>a di-trans,poly-cis-dolichyl phosphate + UDP-alpha-D-glucose = a di-trans,poly-cis-dolichyl beta-D-glucosyl phosphate + UDP</text>
        <dbReference type="Rhea" id="RHEA:15401"/>
        <dbReference type="Rhea" id="RHEA-COMP:19498"/>
        <dbReference type="Rhea" id="RHEA-COMP:19502"/>
        <dbReference type="ChEBI" id="CHEBI:57525"/>
        <dbReference type="ChEBI" id="CHEBI:57683"/>
        <dbReference type="ChEBI" id="CHEBI:58223"/>
        <dbReference type="ChEBI" id="CHEBI:58885"/>
        <dbReference type="EC" id="2.4.1.117"/>
    </reaction>
    <physiologicalReaction direction="left-to-right" evidence="12">
        <dbReference type="Rhea" id="RHEA:15402"/>
    </physiologicalReaction>
</comment>
<comment type="subcellular location">
    <subcellularLocation>
        <location evidence="1">Endoplasmic reticulum membrane</location>
        <topology evidence="1">Single-pass membrane protein</topology>
    </subcellularLocation>
</comment>
<evidence type="ECO:0000313" key="14">
    <source>
        <dbReference type="EMBL" id="PJF36610.1"/>
    </source>
</evidence>
<feature type="domain" description="Glycosyltransferase 2-like" evidence="13">
    <location>
        <begin position="21"/>
        <end position="173"/>
    </location>
</feature>
<evidence type="ECO:0000256" key="2">
    <source>
        <dbReference type="ARBA" id="ARBA00004922"/>
    </source>
</evidence>
<dbReference type="InterPro" id="IPR001173">
    <property type="entry name" value="Glyco_trans_2-like"/>
</dbReference>
<comment type="similarity">
    <text evidence="3">Belongs to the glycosyltransferase 2 family.</text>
</comment>
<keyword evidence="11" id="KW-0472">Membrane</keyword>
<evidence type="ECO:0000256" key="1">
    <source>
        <dbReference type="ARBA" id="ARBA00004389"/>
    </source>
</evidence>
<keyword evidence="9" id="KW-0735">Signal-anchor</keyword>
<dbReference type="Proteomes" id="UP000229681">
    <property type="component" value="Unassembled WGS sequence"/>
</dbReference>
<dbReference type="InterPro" id="IPR029044">
    <property type="entry name" value="Nucleotide-diphossugar_trans"/>
</dbReference>
<keyword evidence="5" id="KW-0328">Glycosyltransferase</keyword>
<dbReference type="Gene3D" id="3.90.550.10">
    <property type="entry name" value="Spore Coat Polysaccharide Biosynthesis Protein SpsA, Chain A"/>
    <property type="match status" value="1"/>
</dbReference>
<keyword evidence="7" id="KW-0812">Transmembrane</keyword>
<evidence type="ECO:0000256" key="10">
    <source>
        <dbReference type="ARBA" id="ARBA00022989"/>
    </source>
</evidence>
<evidence type="ECO:0000256" key="12">
    <source>
        <dbReference type="ARBA" id="ARBA00045097"/>
    </source>
</evidence>
<evidence type="ECO:0000256" key="3">
    <source>
        <dbReference type="ARBA" id="ARBA00006739"/>
    </source>
</evidence>
<evidence type="ECO:0000256" key="7">
    <source>
        <dbReference type="ARBA" id="ARBA00022692"/>
    </source>
</evidence>
<evidence type="ECO:0000259" key="13">
    <source>
        <dbReference type="Pfam" id="PF00535"/>
    </source>
</evidence>
<keyword evidence="6 14" id="KW-0808">Transferase</keyword>
<evidence type="ECO:0000256" key="4">
    <source>
        <dbReference type="ARBA" id="ARBA00012583"/>
    </source>
</evidence>
<evidence type="ECO:0000313" key="15">
    <source>
        <dbReference type="Proteomes" id="UP000229681"/>
    </source>
</evidence>
<accession>A0A2M8PGD4</accession>